<feature type="domain" description="OmpR/PhoB-type" evidence="7">
    <location>
        <begin position="138"/>
        <end position="237"/>
    </location>
</feature>
<dbReference type="PROSITE" id="PS50110">
    <property type="entry name" value="RESPONSE_REGULATORY"/>
    <property type="match status" value="1"/>
</dbReference>
<reference evidence="8" key="1">
    <citation type="submission" date="2009-10" db="EMBL/GenBank/DDBJ databases">
        <title>Diversity of trophic interactions inside an arsenic-rich microbial ecosystem.</title>
        <authorList>
            <person name="Bertin P.N."/>
            <person name="Heinrich-Salmeron A."/>
            <person name="Pelletier E."/>
            <person name="Goulhen-Chollet F."/>
            <person name="Arsene-Ploetze F."/>
            <person name="Gallien S."/>
            <person name="Calteau A."/>
            <person name="Vallenet D."/>
            <person name="Casiot C."/>
            <person name="Chane-Woon-Ming B."/>
            <person name="Giloteaux L."/>
            <person name="Barakat M."/>
            <person name="Bonnefoy V."/>
            <person name="Bruneel O."/>
            <person name="Chandler M."/>
            <person name="Cleiss J."/>
            <person name="Duran R."/>
            <person name="Elbaz-Poulichet F."/>
            <person name="Fonknechten N."/>
            <person name="Lauga B."/>
            <person name="Mornico D."/>
            <person name="Ortet P."/>
            <person name="Schaeffer C."/>
            <person name="Siguier P."/>
            <person name="Alexander Thil Smith A."/>
            <person name="Van Dorsselaer A."/>
            <person name="Weissenbach J."/>
            <person name="Medigue C."/>
            <person name="Le Paslier D."/>
        </authorList>
    </citation>
    <scope>NUCLEOTIDE SEQUENCE</scope>
</reference>
<dbReference type="Gene3D" id="3.40.50.2300">
    <property type="match status" value="1"/>
</dbReference>
<dbReference type="GO" id="GO:0032993">
    <property type="term" value="C:protein-DNA complex"/>
    <property type="evidence" value="ECO:0007669"/>
    <property type="project" value="TreeGrafter"/>
</dbReference>
<dbReference type="SMART" id="SM00862">
    <property type="entry name" value="Trans_reg_C"/>
    <property type="match status" value="1"/>
</dbReference>
<dbReference type="InterPro" id="IPR001867">
    <property type="entry name" value="OmpR/PhoB-type_DNA-bd"/>
</dbReference>
<feature type="domain" description="Response regulatory" evidence="6">
    <location>
        <begin position="13"/>
        <end position="126"/>
    </location>
</feature>
<dbReference type="GO" id="GO:0006355">
    <property type="term" value="P:regulation of DNA-templated transcription"/>
    <property type="evidence" value="ECO:0007669"/>
    <property type="project" value="InterPro"/>
</dbReference>
<dbReference type="FunFam" id="1.10.10.10:FF:000018">
    <property type="entry name" value="DNA-binding response regulator ResD"/>
    <property type="match status" value="1"/>
</dbReference>
<evidence type="ECO:0000313" key="8">
    <source>
        <dbReference type="EMBL" id="CBI00952.1"/>
    </source>
</evidence>
<evidence type="ECO:0000259" key="7">
    <source>
        <dbReference type="PROSITE" id="PS51755"/>
    </source>
</evidence>
<dbReference type="InterPro" id="IPR011006">
    <property type="entry name" value="CheY-like_superfamily"/>
</dbReference>
<accession>E6Q192</accession>
<comment type="caution">
    <text evidence="8">The sequence shown here is derived from an EMBL/GenBank/DDBJ whole genome shotgun (WGS) entry which is preliminary data.</text>
</comment>
<keyword evidence="3" id="KW-0805">Transcription regulation</keyword>
<dbReference type="SUPFAM" id="SSF52172">
    <property type="entry name" value="CheY-like"/>
    <property type="match status" value="1"/>
</dbReference>
<keyword evidence="5" id="KW-0804">Transcription</keyword>
<keyword evidence="4" id="KW-0238">DNA-binding</keyword>
<protein>
    <submittedName>
        <fullName evidence="8">Two-component response regulator</fullName>
    </submittedName>
</protein>
<keyword evidence="2" id="KW-0902">Two-component regulatory system</keyword>
<dbReference type="PROSITE" id="PS51755">
    <property type="entry name" value="OMPR_PHOB"/>
    <property type="match status" value="1"/>
</dbReference>
<evidence type="ECO:0000259" key="6">
    <source>
        <dbReference type="PROSITE" id="PS50110"/>
    </source>
</evidence>
<dbReference type="PANTHER" id="PTHR48111">
    <property type="entry name" value="REGULATOR OF RPOS"/>
    <property type="match status" value="1"/>
</dbReference>
<dbReference type="InterPro" id="IPR036388">
    <property type="entry name" value="WH-like_DNA-bd_sf"/>
</dbReference>
<evidence type="ECO:0000256" key="1">
    <source>
        <dbReference type="ARBA" id="ARBA00022553"/>
    </source>
</evidence>
<dbReference type="AlphaFoldDB" id="E6Q192"/>
<dbReference type="Pfam" id="PF00486">
    <property type="entry name" value="Trans_reg_C"/>
    <property type="match status" value="1"/>
</dbReference>
<dbReference type="InterPro" id="IPR001789">
    <property type="entry name" value="Sig_transdc_resp-reg_receiver"/>
</dbReference>
<name>E6Q192_9ZZZZ</name>
<proteinExistence type="predicted"/>
<organism evidence="8">
    <name type="scientific">mine drainage metagenome</name>
    <dbReference type="NCBI Taxonomy" id="410659"/>
    <lineage>
        <taxon>unclassified sequences</taxon>
        <taxon>metagenomes</taxon>
        <taxon>ecological metagenomes</taxon>
    </lineage>
</organism>
<dbReference type="Gene3D" id="1.10.10.10">
    <property type="entry name" value="Winged helix-like DNA-binding domain superfamily/Winged helix DNA-binding domain"/>
    <property type="match status" value="1"/>
</dbReference>
<dbReference type="SUPFAM" id="SSF46894">
    <property type="entry name" value="C-terminal effector domain of the bipartite response regulators"/>
    <property type="match status" value="1"/>
</dbReference>
<evidence type="ECO:0000256" key="5">
    <source>
        <dbReference type="ARBA" id="ARBA00023163"/>
    </source>
</evidence>
<evidence type="ECO:0000256" key="4">
    <source>
        <dbReference type="ARBA" id="ARBA00023125"/>
    </source>
</evidence>
<dbReference type="SMART" id="SM00448">
    <property type="entry name" value="REC"/>
    <property type="match status" value="1"/>
</dbReference>
<dbReference type="InterPro" id="IPR016032">
    <property type="entry name" value="Sig_transdc_resp-reg_C-effctor"/>
</dbReference>
<dbReference type="CDD" id="cd00383">
    <property type="entry name" value="trans_reg_C"/>
    <property type="match status" value="1"/>
</dbReference>
<gene>
    <name evidence="8" type="primary">phoP</name>
    <name evidence="8" type="ORF">CARN4_0301</name>
</gene>
<dbReference type="Gene3D" id="6.10.250.690">
    <property type="match status" value="1"/>
</dbReference>
<dbReference type="GO" id="GO:0005829">
    <property type="term" value="C:cytosol"/>
    <property type="evidence" value="ECO:0007669"/>
    <property type="project" value="TreeGrafter"/>
</dbReference>
<evidence type="ECO:0000256" key="3">
    <source>
        <dbReference type="ARBA" id="ARBA00023015"/>
    </source>
</evidence>
<dbReference type="GO" id="GO:0000976">
    <property type="term" value="F:transcription cis-regulatory region binding"/>
    <property type="evidence" value="ECO:0007669"/>
    <property type="project" value="TreeGrafter"/>
</dbReference>
<dbReference type="Pfam" id="PF00072">
    <property type="entry name" value="Response_reg"/>
    <property type="match status" value="1"/>
</dbReference>
<dbReference type="InterPro" id="IPR039420">
    <property type="entry name" value="WalR-like"/>
</dbReference>
<keyword evidence="1" id="KW-0597">Phosphoprotein</keyword>
<dbReference type="PANTHER" id="PTHR48111:SF4">
    <property type="entry name" value="DNA-BINDING DUAL TRANSCRIPTIONAL REGULATOR OMPR"/>
    <property type="match status" value="1"/>
</dbReference>
<evidence type="ECO:0000256" key="2">
    <source>
        <dbReference type="ARBA" id="ARBA00023012"/>
    </source>
</evidence>
<sequence length="238" mass="26400">MRRGTERDVMKRTVVVAEDDEAIRELILHHLACEGFAGVGAPDGLSAIRKVREGCDLIVLDLGLPGLDGFEVARRARDIRAGLPILVLSARSGEIDRLLGFELGIDDFVAKPFSPRELVARVRAILRRHGLDAEVPVDRVLRFGDLEIDVAAREVRMRGLDLACKPREFALLLELARNPGVAIARERLIDRVWGAAFVGDERTVDVHVSRLRARLEGHAPLRSTLRSVHGFGYKFVPP</sequence>
<dbReference type="EMBL" id="CABO01000009">
    <property type="protein sequence ID" value="CBI00952.1"/>
    <property type="molecule type" value="Genomic_DNA"/>
</dbReference>
<dbReference type="GO" id="GO:0000156">
    <property type="term" value="F:phosphorelay response regulator activity"/>
    <property type="evidence" value="ECO:0007669"/>
    <property type="project" value="TreeGrafter"/>
</dbReference>